<dbReference type="Proteomes" id="UP000502508">
    <property type="component" value="Chromosome"/>
</dbReference>
<keyword evidence="5 7" id="KW-0408">Iron</keyword>
<evidence type="ECO:0000313" key="8">
    <source>
        <dbReference type="EMBL" id="BCB75746.1"/>
    </source>
</evidence>
<keyword evidence="3 7" id="KW-0479">Metal-binding</keyword>
<dbReference type="GO" id="GO:0004497">
    <property type="term" value="F:monooxygenase activity"/>
    <property type="evidence" value="ECO:0007669"/>
    <property type="project" value="UniProtKB-KW"/>
</dbReference>
<comment type="similarity">
    <text evidence="1 7">Belongs to the cytochrome P450 family.</text>
</comment>
<protein>
    <submittedName>
        <fullName evidence="8">Cytochrome P450</fullName>
    </submittedName>
</protein>
<evidence type="ECO:0000256" key="2">
    <source>
        <dbReference type="ARBA" id="ARBA00022617"/>
    </source>
</evidence>
<dbReference type="PRINTS" id="PR00359">
    <property type="entry name" value="BP450"/>
</dbReference>
<evidence type="ECO:0000256" key="4">
    <source>
        <dbReference type="ARBA" id="ARBA00023002"/>
    </source>
</evidence>
<dbReference type="GO" id="GO:0016705">
    <property type="term" value="F:oxidoreductase activity, acting on paired donors, with incorporation or reduction of molecular oxygen"/>
    <property type="evidence" value="ECO:0007669"/>
    <property type="project" value="InterPro"/>
</dbReference>
<dbReference type="PANTHER" id="PTHR46696:SF1">
    <property type="entry name" value="CYTOCHROME P450 YJIB-RELATED"/>
    <property type="match status" value="1"/>
</dbReference>
<keyword evidence="9" id="KW-1185">Reference proteome</keyword>
<keyword evidence="4 7" id="KW-0560">Oxidoreductase</keyword>
<evidence type="ECO:0000256" key="5">
    <source>
        <dbReference type="ARBA" id="ARBA00023004"/>
    </source>
</evidence>
<dbReference type="KEGG" id="pfla:Pflav_021560"/>
<evidence type="ECO:0000256" key="7">
    <source>
        <dbReference type="RuleBase" id="RU000461"/>
    </source>
</evidence>
<dbReference type="GO" id="GO:0005506">
    <property type="term" value="F:iron ion binding"/>
    <property type="evidence" value="ECO:0007669"/>
    <property type="project" value="InterPro"/>
</dbReference>
<dbReference type="GO" id="GO:0017000">
    <property type="term" value="P:antibiotic biosynthetic process"/>
    <property type="evidence" value="ECO:0007669"/>
    <property type="project" value="UniProtKB-ARBA"/>
</dbReference>
<dbReference type="PROSITE" id="PS00086">
    <property type="entry name" value="CYTOCHROME_P450"/>
    <property type="match status" value="1"/>
</dbReference>
<evidence type="ECO:0000256" key="6">
    <source>
        <dbReference type="ARBA" id="ARBA00023033"/>
    </source>
</evidence>
<gene>
    <name evidence="8" type="ORF">Pflav_021560</name>
</gene>
<proteinExistence type="inferred from homology"/>
<dbReference type="InterPro" id="IPR017972">
    <property type="entry name" value="Cyt_P450_CS"/>
</dbReference>
<organism evidence="8 9">
    <name type="scientific">Phytohabitans flavus</name>
    <dbReference type="NCBI Taxonomy" id="1076124"/>
    <lineage>
        <taxon>Bacteria</taxon>
        <taxon>Bacillati</taxon>
        <taxon>Actinomycetota</taxon>
        <taxon>Actinomycetes</taxon>
        <taxon>Micromonosporales</taxon>
        <taxon>Micromonosporaceae</taxon>
    </lineage>
</organism>
<reference evidence="8 9" key="1">
    <citation type="submission" date="2020-03" db="EMBL/GenBank/DDBJ databases">
        <title>Whole genome shotgun sequence of Phytohabitans flavus NBRC 107702.</title>
        <authorList>
            <person name="Komaki H."/>
            <person name="Tamura T."/>
        </authorList>
    </citation>
    <scope>NUCLEOTIDE SEQUENCE [LARGE SCALE GENOMIC DNA]</scope>
    <source>
        <strain evidence="8 9">NBRC 107702</strain>
    </source>
</reference>
<dbReference type="Pfam" id="PF00067">
    <property type="entry name" value="p450"/>
    <property type="match status" value="1"/>
</dbReference>
<dbReference type="EMBL" id="AP022870">
    <property type="protein sequence ID" value="BCB75746.1"/>
    <property type="molecule type" value="Genomic_DNA"/>
</dbReference>
<dbReference type="RefSeq" id="WP_173035693.1">
    <property type="nucleotide sequence ID" value="NZ_AP022870.1"/>
</dbReference>
<evidence type="ECO:0000256" key="1">
    <source>
        <dbReference type="ARBA" id="ARBA00010617"/>
    </source>
</evidence>
<dbReference type="AlphaFoldDB" id="A0A6F8XPJ5"/>
<dbReference type="InterPro" id="IPR036396">
    <property type="entry name" value="Cyt_P450_sf"/>
</dbReference>
<dbReference type="Gene3D" id="1.10.630.10">
    <property type="entry name" value="Cytochrome P450"/>
    <property type="match status" value="1"/>
</dbReference>
<dbReference type="SUPFAM" id="SSF48264">
    <property type="entry name" value="Cytochrome P450"/>
    <property type="match status" value="1"/>
</dbReference>
<dbReference type="GO" id="GO:0020037">
    <property type="term" value="F:heme binding"/>
    <property type="evidence" value="ECO:0007669"/>
    <property type="project" value="InterPro"/>
</dbReference>
<keyword evidence="6 7" id="KW-0503">Monooxygenase</keyword>
<accession>A0A6F8XPJ5</accession>
<name>A0A6F8XPJ5_9ACTN</name>
<sequence>MSAPFAATAEGERHAAYAELARRGPVHRISLPTGVPIWLVTGYEQARSLLTDPRVVKGGWDGRTRWTPPGQGLPEALSRGLYTHMLTQDPPDHGRLRKLVGKAFTRRRIDLLQPTIAKLAGELLDALRDEETTDLMATYAAPLPIAVITELVGVPPEARADFRGWATPLMSPGILPRERIEAAATALHRYTLDLVATKRAAPRDDLLSDLIAAREDGERLTEDELTSSVYLIVFAGHETTVNLIGNGVLALLTHPDQLAKLRAHPELIDRAVEEFLRFDPPVQGTLPYLTTEPVEVAGVTIPADELVMFAAQAANRDPAVFAAPDTFDIERERATHLAFGHGVHHCLGAPLARVQGRIAFEALLDRFPRIRLNVPAHTLTRTPSMVLNALTTLPVSLR</sequence>
<dbReference type="InterPro" id="IPR002397">
    <property type="entry name" value="Cyt_P450_B"/>
</dbReference>
<dbReference type="InterPro" id="IPR001128">
    <property type="entry name" value="Cyt_P450"/>
</dbReference>
<evidence type="ECO:0000256" key="3">
    <source>
        <dbReference type="ARBA" id="ARBA00022723"/>
    </source>
</evidence>
<keyword evidence="2 7" id="KW-0349">Heme</keyword>
<dbReference type="PANTHER" id="PTHR46696">
    <property type="entry name" value="P450, PUTATIVE (EUROFUNG)-RELATED"/>
    <property type="match status" value="1"/>
</dbReference>
<evidence type="ECO:0000313" key="9">
    <source>
        <dbReference type="Proteomes" id="UP000502508"/>
    </source>
</evidence>
<dbReference type="CDD" id="cd11029">
    <property type="entry name" value="CYP107-like"/>
    <property type="match status" value="1"/>
</dbReference>
<dbReference type="FunFam" id="1.10.630.10:FF:000018">
    <property type="entry name" value="Cytochrome P450 monooxygenase"/>
    <property type="match status" value="1"/>
</dbReference>
<reference evidence="8 9" key="2">
    <citation type="submission" date="2020-03" db="EMBL/GenBank/DDBJ databases">
        <authorList>
            <person name="Ichikawa N."/>
            <person name="Kimura A."/>
            <person name="Kitahashi Y."/>
            <person name="Uohara A."/>
        </authorList>
    </citation>
    <scope>NUCLEOTIDE SEQUENCE [LARGE SCALE GENOMIC DNA]</scope>
    <source>
        <strain evidence="8 9">NBRC 107702</strain>
    </source>
</reference>